<evidence type="ECO:0000313" key="3">
    <source>
        <dbReference type="EMBL" id="KAF6387370.1"/>
    </source>
</evidence>
<sequence length="187" mass="19902">MALRPRLHVVCLVLAVPPGCCHLRSSATWHCSQPSPSATRRLHPRGLLSAEPPHRRRARALRRGPQPHGHARDAAARTPLAPKRVAPAATAPGSAAAGGAQGWAGPGTAPGNSLACWAGLRLPRRSGTWRCPWAGRRGGGECWESLTGAALTQEPVVQGPRQVCVSPFPSWPSRRLSGLEVKHRPKL</sequence>
<evidence type="ECO:0000256" key="2">
    <source>
        <dbReference type="SAM" id="SignalP"/>
    </source>
</evidence>
<dbReference type="Proteomes" id="UP000527355">
    <property type="component" value="Unassembled WGS sequence"/>
</dbReference>
<name>A0A7J8AMP4_MYOMY</name>
<evidence type="ECO:0000313" key="4">
    <source>
        <dbReference type="Proteomes" id="UP000527355"/>
    </source>
</evidence>
<comment type="caution">
    <text evidence="3">The sequence shown here is derived from an EMBL/GenBank/DDBJ whole genome shotgun (WGS) entry which is preliminary data.</text>
</comment>
<keyword evidence="4" id="KW-1185">Reference proteome</keyword>
<dbReference type="AlphaFoldDB" id="A0A7J8AMP4"/>
<reference evidence="3 4" key="1">
    <citation type="journal article" date="2020" name="Nature">
        <title>Six reference-quality genomes reveal evolution of bat adaptations.</title>
        <authorList>
            <person name="Jebb D."/>
            <person name="Huang Z."/>
            <person name="Pippel M."/>
            <person name="Hughes G.M."/>
            <person name="Lavrichenko K."/>
            <person name="Devanna P."/>
            <person name="Winkler S."/>
            <person name="Jermiin L.S."/>
            <person name="Skirmuntt E.C."/>
            <person name="Katzourakis A."/>
            <person name="Burkitt-Gray L."/>
            <person name="Ray D.A."/>
            <person name="Sullivan K.A.M."/>
            <person name="Roscito J.G."/>
            <person name="Kirilenko B.M."/>
            <person name="Davalos L.M."/>
            <person name="Corthals A.P."/>
            <person name="Power M.L."/>
            <person name="Jones G."/>
            <person name="Ransome R.D."/>
            <person name="Dechmann D.K.N."/>
            <person name="Locatelli A.G."/>
            <person name="Puechmaille S.J."/>
            <person name="Fedrigo O."/>
            <person name="Jarvis E.D."/>
            <person name="Hiller M."/>
            <person name="Vernes S.C."/>
            <person name="Myers E.W."/>
            <person name="Teeling E.C."/>
        </authorList>
    </citation>
    <scope>NUCLEOTIDE SEQUENCE [LARGE SCALE GENOMIC DNA]</scope>
    <source>
        <strain evidence="3">MMyoMyo1</strain>
        <tissue evidence="3">Flight muscle</tissue>
    </source>
</reference>
<feature type="region of interest" description="Disordered" evidence="1">
    <location>
        <begin position="28"/>
        <end position="104"/>
    </location>
</feature>
<feature type="chain" id="PRO_5029693195" evidence="2">
    <location>
        <begin position="24"/>
        <end position="187"/>
    </location>
</feature>
<keyword evidence="2" id="KW-0732">Signal</keyword>
<feature type="compositionally biased region" description="Polar residues" evidence="1">
    <location>
        <begin position="28"/>
        <end position="38"/>
    </location>
</feature>
<organism evidence="3 4">
    <name type="scientific">Myotis myotis</name>
    <name type="common">Greater mouse-eared bat</name>
    <name type="synonym">Vespertilio myotis</name>
    <dbReference type="NCBI Taxonomy" id="51298"/>
    <lineage>
        <taxon>Eukaryota</taxon>
        <taxon>Metazoa</taxon>
        <taxon>Chordata</taxon>
        <taxon>Craniata</taxon>
        <taxon>Vertebrata</taxon>
        <taxon>Euteleostomi</taxon>
        <taxon>Mammalia</taxon>
        <taxon>Eutheria</taxon>
        <taxon>Laurasiatheria</taxon>
        <taxon>Chiroptera</taxon>
        <taxon>Yangochiroptera</taxon>
        <taxon>Vespertilionidae</taxon>
        <taxon>Myotis</taxon>
    </lineage>
</organism>
<gene>
    <name evidence="3" type="ORF">mMyoMyo1_007877</name>
</gene>
<dbReference type="EMBL" id="JABWUV010000001">
    <property type="protein sequence ID" value="KAF6387370.1"/>
    <property type="molecule type" value="Genomic_DNA"/>
</dbReference>
<evidence type="ECO:0000256" key="1">
    <source>
        <dbReference type="SAM" id="MobiDB-lite"/>
    </source>
</evidence>
<protein>
    <submittedName>
        <fullName evidence="3">Uncharacterized protein</fullName>
    </submittedName>
</protein>
<proteinExistence type="predicted"/>
<feature type="compositionally biased region" description="Low complexity" evidence="1">
    <location>
        <begin position="86"/>
        <end position="98"/>
    </location>
</feature>
<feature type="signal peptide" evidence="2">
    <location>
        <begin position="1"/>
        <end position="23"/>
    </location>
</feature>
<accession>A0A7J8AMP4</accession>